<comment type="similarity">
    <text evidence="1 2">Belongs to the calycin superfamily. Lipocalin family.</text>
</comment>
<keyword evidence="2" id="KW-0472">Membrane</keyword>
<accession>A0AAX1USI8</accession>
<dbReference type="PANTHER" id="PTHR10612:SF34">
    <property type="entry name" value="APOLIPOPROTEIN D"/>
    <property type="match status" value="1"/>
</dbReference>
<dbReference type="GO" id="GO:0006950">
    <property type="term" value="P:response to stress"/>
    <property type="evidence" value="ECO:0007669"/>
    <property type="project" value="UniProtKB-ARBA"/>
</dbReference>
<dbReference type="SUPFAM" id="SSF50814">
    <property type="entry name" value="Lipocalins"/>
    <property type="match status" value="1"/>
</dbReference>
<name>A0AAX1USI8_CERSP</name>
<dbReference type="PANTHER" id="PTHR10612">
    <property type="entry name" value="APOLIPOPROTEIN D"/>
    <property type="match status" value="1"/>
</dbReference>
<keyword evidence="2" id="KW-0998">Cell outer membrane</keyword>
<dbReference type="AlphaFoldDB" id="A0AAX1USI8"/>
<dbReference type="EMBL" id="QWGP01000001">
    <property type="protein sequence ID" value="RHZ98870.1"/>
    <property type="molecule type" value="Genomic_DNA"/>
</dbReference>
<dbReference type="InterPro" id="IPR012674">
    <property type="entry name" value="Calycin"/>
</dbReference>
<comment type="function">
    <text evidence="2">Involved in the storage or transport of lipids necessary for membrane maintenance under stressful conditions. Displays a binding preference for lysophospholipids.</text>
</comment>
<proteinExistence type="inferred from homology"/>
<dbReference type="Pfam" id="PF08212">
    <property type="entry name" value="Lipocalin_2"/>
    <property type="match status" value="1"/>
</dbReference>
<reference evidence="4 5" key="1">
    <citation type="submission" date="2018-08" db="EMBL/GenBank/DDBJ databases">
        <title>Draft genome sequence of Rhodobacter sphaeroides FY.</title>
        <authorList>
            <person name="Rayyan A."/>
            <person name="Meyer T.E."/>
            <person name="Kyndt J.A."/>
        </authorList>
    </citation>
    <scope>NUCLEOTIDE SEQUENCE [LARGE SCALE GENOMIC DNA]</scope>
    <source>
        <strain evidence="4 5">FY</strain>
    </source>
</reference>
<feature type="domain" description="Lipocalin/cytosolic fatty-acid binding" evidence="3">
    <location>
        <begin position="41"/>
        <end position="170"/>
    </location>
</feature>
<comment type="subunit">
    <text evidence="2">Homodimer.</text>
</comment>
<keyword evidence="2" id="KW-0446">Lipid-binding</keyword>
<dbReference type="PIRSF" id="PIRSF036893">
    <property type="entry name" value="Lipocalin_ApoD"/>
    <property type="match status" value="1"/>
</dbReference>
<evidence type="ECO:0000313" key="4">
    <source>
        <dbReference type="EMBL" id="RHZ98870.1"/>
    </source>
</evidence>
<dbReference type="CDD" id="cd19438">
    <property type="entry name" value="lipocalin_Blc-like"/>
    <property type="match status" value="1"/>
</dbReference>
<evidence type="ECO:0000256" key="2">
    <source>
        <dbReference type="PIRNR" id="PIRNR036893"/>
    </source>
</evidence>
<comment type="subcellular location">
    <subcellularLocation>
        <location evidence="2">Cell outer membrane</location>
    </subcellularLocation>
</comment>
<sequence>MKAVALLALLALVACERHVPSQRWLGAPLFLDPAVQPVDLAGRWYEVASYPAPFQRGCTGTTADYQPLPDGRIALTNRCRVGGTLREISGTAEVVAPGKLTVNLQGVPFGGDYWILGQSRDGRTLVVGTPTRIAGWVLHRDPKIAPEEMRAARDLFERSGYDAAALERTRP</sequence>
<dbReference type="PROSITE" id="PS51257">
    <property type="entry name" value="PROKAR_LIPOPROTEIN"/>
    <property type="match status" value="1"/>
</dbReference>
<dbReference type="InterPro" id="IPR047202">
    <property type="entry name" value="Lipocalin_Blc-like_dom"/>
</dbReference>
<dbReference type="RefSeq" id="WP_118999157.1">
    <property type="nucleotide sequence ID" value="NZ_QWGP01000001.1"/>
</dbReference>
<protein>
    <recommendedName>
        <fullName evidence="2">Outer membrane lipoprotein Blc</fullName>
    </recommendedName>
</protein>
<dbReference type="Gene3D" id="2.40.128.20">
    <property type="match status" value="1"/>
</dbReference>
<dbReference type="Proteomes" id="UP000266305">
    <property type="component" value="Unassembled WGS sequence"/>
</dbReference>
<organism evidence="4 5">
    <name type="scientific">Cereibacter sphaeroides</name>
    <name type="common">Rhodobacter sphaeroides</name>
    <dbReference type="NCBI Taxonomy" id="1063"/>
    <lineage>
        <taxon>Bacteria</taxon>
        <taxon>Pseudomonadati</taxon>
        <taxon>Pseudomonadota</taxon>
        <taxon>Alphaproteobacteria</taxon>
        <taxon>Rhodobacterales</taxon>
        <taxon>Paracoccaceae</taxon>
        <taxon>Cereibacter</taxon>
    </lineage>
</organism>
<dbReference type="GO" id="GO:0008289">
    <property type="term" value="F:lipid binding"/>
    <property type="evidence" value="ECO:0007669"/>
    <property type="project" value="UniProtKB-UniRule"/>
</dbReference>
<keyword evidence="2" id="KW-0449">Lipoprotein</keyword>
<evidence type="ECO:0000259" key="3">
    <source>
        <dbReference type="Pfam" id="PF08212"/>
    </source>
</evidence>
<evidence type="ECO:0000313" key="5">
    <source>
        <dbReference type="Proteomes" id="UP000266305"/>
    </source>
</evidence>
<gene>
    <name evidence="4" type="ORF">D1114_01945</name>
</gene>
<dbReference type="GO" id="GO:0009279">
    <property type="term" value="C:cell outer membrane"/>
    <property type="evidence" value="ECO:0007669"/>
    <property type="project" value="UniProtKB-SubCell"/>
</dbReference>
<dbReference type="InterPro" id="IPR000566">
    <property type="entry name" value="Lipocln_cytosolic_FA-bd_dom"/>
</dbReference>
<evidence type="ECO:0000256" key="1">
    <source>
        <dbReference type="ARBA" id="ARBA00006889"/>
    </source>
</evidence>
<comment type="caution">
    <text evidence="4">The sequence shown here is derived from an EMBL/GenBank/DDBJ whole genome shotgun (WGS) entry which is preliminary data.</text>
</comment>
<dbReference type="InterPro" id="IPR022271">
    <property type="entry name" value="Lipocalin_ApoD"/>
</dbReference>